<protein>
    <submittedName>
        <fullName evidence="2">Uncharacterized protein</fullName>
    </submittedName>
</protein>
<organism evidence="2">
    <name type="scientific">Lepeophtheirus salmonis</name>
    <name type="common">Salmon louse</name>
    <name type="synonym">Caligus salmonis</name>
    <dbReference type="NCBI Taxonomy" id="72036"/>
    <lineage>
        <taxon>Eukaryota</taxon>
        <taxon>Metazoa</taxon>
        <taxon>Ecdysozoa</taxon>
        <taxon>Arthropoda</taxon>
        <taxon>Crustacea</taxon>
        <taxon>Multicrustacea</taxon>
        <taxon>Hexanauplia</taxon>
        <taxon>Copepoda</taxon>
        <taxon>Siphonostomatoida</taxon>
        <taxon>Caligidae</taxon>
        <taxon>Lepeophtheirus</taxon>
    </lineage>
</organism>
<reference evidence="2" key="1">
    <citation type="submission" date="2014-05" db="EMBL/GenBank/DDBJ databases">
        <authorList>
            <person name="Chronopoulou M."/>
        </authorList>
    </citation>
    <scope>NUCLEOTIDE SEQUENCE</scope>
    <source>
        <tissue evidence="2">Whole organism</tissue>
    </source>
</reference>
<feature type="region of interest" description="Disordered" evidence="1">
    <location>
        <begin position="1"/>
        <end position="47"/>
    </location>
</feature>
<feature type="non-terminal residue" evidence="2">
    <location>
        <position position="1"/>
    </location>
</feature>
<evidence type="ECO:0000256" key="1">
    <source>
        <dbReference type="SAM" id="MobiDB-lite"/>
    </source>
</evidence>
<evidence type="ECO:0000313" key="2">
    <source>
        <dbReference type="EMBL" id="CDW29166.1"/>
    </source>
</evidence>
<feature type="compositionally biased region" description="Basic and acidic residues" evidence="1">
    <location>
        <begin position="31"/>
        <end position="47"/>
    </location>
</feature>
<sequence>SDGRDRGSGVGGRGYKPLHQRIEHVEDDDESGRNERRNKEEGSGEREEVFEIITERICFNNTYF</sequence>
<proteinExistence type="predicted"/>
<dbReference type="AlphaFoldDB" id="A0A0K2TUT2"/>
<dbReference type="EMBL" id="HACA01011805">
    <property type="protein sequence ID" value="CDW29166.1"/>
    <property type="molecule type" value="Transcribed_RNA"/>
</dbReference>
<name>A0A0K2TUT2_LEPSM</name>
<accession>A0A0K2TUT2</accession>